<protein>
    <submittedName>
        <fullName evidence="1">Uncharacterized protein</fullName>
    </submittedName>
</protein>
<keyword evidence="2" id="KW-1185">Reference proteome</keyword>
<dbReference type="RefSeq" id="WP_155701710.1">
    <property type="nucleotide sequence ID" value="NZ_CP034235.1"/>
</dbReference>
<sequence length="559" mass="62675">MKNLRYFPFERNLFFKGKLLTVRDFESEQKYFNDKRRLLNRLIYGSGVVSGLQVIRVDDKQISMETGVALDTLGREIVVASPVKMKLSMIDGFKNNDYAKNVYLCISYDEKGKEQVYSVNNNSSSSEEQSEYNRVMESYKIFIKEEAPDPAAFEHSNQFASICLIYDDSQVRIWQSTPRYVNPGEIFELTLHIEKTIQTPRIEFEYALDTKHFSLNSSSNVLAFSEPLDGQTTAYQKTFSIKASDLPAKSEITLKSDSAKLSIGDKLLHITSKEATNVIEIITGAIKDRLLADYYDRSLDKAVEFTSDSCIYLAKICLLQMGSTYMIEKIDPVPFGEYIYNTTILNQLAGFGGSGSTGATKASYRAKSTTVELNANETPKFSVDYNEANQLFDFKLSLPKSQKISNEVTKGYVDIPVKSKGIKPFSKPEKSFFSDEIDHFLGSGQVFVVTGMEELSGDPISGMLNRSEQVYFGDNDVFKDTQYESEINNIAIGTLMYPQKGTFRIGVKPQGSTSSTSVRVHWWAFKQLSEEQEGLASEEAINEIQSGLLEAAGSTESGT</sequence>
<dbReference type="Proteomes" id="UP000426246">
    <property type="component" value="Chromosome"/>
</dbReference>
<proteinExistence type="predicted"/>
<accession>A0A6B8RLA9</accession>
<dbReference type="AlphaFoldDB" id="A0A6B8RLA9"/>
<name>A0A6B8RLA9_9BACL</name>
<reference evidence="2" key="1">
    <citation type="submission" date="2018-11" db="EMBL/GenBank/DDBJ databases">
        <title>Complete genome sequence of Paenibacillus sp. ML311-T8.</title>
        <authorList>
            <person name="Nam Y.-D."/>
            <person name="Kang J."/>
            <person name="Chung W.-H."/>
            <person name="Park Y.S."/>
        </authorList>
    </citation>
    <scope>NUCLEOTIDE SEQUENCE [LARGE SCALE GENOMIC DNA]</scope>
    <source>
        <strain evidence="2">ML311-T8</strain>
    </source>
</reference>
<gene>
    <name evidence="1" type="ORF">EHS13_18020</name>
</gene>
<evidence type="ECO:0000313" key="2">
    <source>
        <dbReference type="Proteomes" id="UP000426246"/>
    </source>
</evidence>
<dbReference type="KEGG" id="ppsc:EHS13_18020"/>
<organism evidence="1 2">
    <name type="scientific">Paenibacillus psychroresistens</name>
    <dbReference type="NCBI Taxonomy" id="1778678"/>
    <lineage>
        <taxon>Bacteria</taxon>
        <taxon>Bacillati</taxon>
        <taxon>Bacillota</taxon>
        <taxon>Bacilli</taxon>
        <taxon>Bacillales</taxon>
        <taxon>Paenibacillaceae</taxon>
        <taxon>Paenibacillus</taxon>
    </lineage>
</organism>
<dbReference type="OrthoDB" id="1982228at2"/>
<dbReference type="EMBL" id="CP034235">
    <property type="protein sequence ID" value="QGQ96637.1"/>
    <property type="molecule type" value="Genomic_DNA"/>
</dbReference>
<evidence type="ECO:0000313" key="1">
    <source>
        <dbReference type="EMBL" id="QGQ96637.1"/>
    </source>
</evidence>